<reference evidence="2" key="1">
    <citation type="submission" date="2022-10" db="EMBL/GenBank/DDBJ databases">
        <title>The complete genomes of actinobacterial strains from the NBC collection.</title>
        <authorList>
            <person name="Joergensen T.S."/>
            <person name="Alvarez Arevalo M."/>
            <person name="Sterndorff E.B."/>
            <person name="Faurdal D."/>
            <person name="Vuksanovic O."/>
            <person name="Mourched A.-S."/>
            <person name="Charusanti P."/>
            <person name="Shaw S."/>
            <person name="Blin K."/>
            <person name="Weber T."/>
        </authorList>
    </citation>
    <scope>NUCLEOTIDE SEQUENCE</scope>
    <source>
        <strain evidence="2">NBC_00003</strain>
    </source>
</reference>
<dbReference type="AlphaFoldDB" id="A0AAU2VAA4"/>
<feature type="region of interest" description="Disordered" evidence="1">
    <location>
        <begin position="120"/>
        <end position="140"/>
    </location>
</feature>
<evidence type="ECO:0000313" key="2">
    <source>
        <dbReference type="EMBL" id="WTW64215.1"/>
    </source>
</evidence>
<accession>A0AAU2VAA4</accession>
<sequence>MSGTLSPAQGDRHLSLPGAHIVSTTALGRARRNLAGEHDEIFAALGLKEVTAARSVPAAERGRPQRSAHAGGLCCGRTRRHHIVGSVPAHYKESMAEPAGSRPVIWQLFADNLRRADETQVHGIGASTGAQGGVRRREGH</sequence>
<dbReference type="EMBL" id="CP108318">
    <property type="protein sequence ID" value="WTW64215.1"/>
    <property type="molecule type" value="Genomic_DNA"/>
</dbReference>
<gene>
    <name evidence="2" type="ORF">OG549_28210</name>
</gene>
<protein>
    <submittedName>
        <fullName evidence="2">Uncharacterized protein</fullName>
    </submittedName>
</protein>
<name>A0AAU2VAA4_9ACTN</name>
<proteinExistence type="predicted"/>
<evidence type="ECO:0000256" key="1">
    <source>
        <dbReference type="SAM" id="MobiDB-lite"/>
    </source>
</evidence>
<organism evidence="2">
    <name type="scientific">Streptomyces sp. NBC_00003</name>
    <dbReference type="NCBI Taxonomy" id="2903608"/>
    <lineage>
        <taxon>Bacteria</taxon>
        <taxon>Bacillati</taxon>
        <taxon>Actinomycetota</taxon>
        <taxon>Actinomycetes</taxon>
        <taxon>Kitasatosporales</taxon>
        <taxon>Streptomycetaceae</taxon>
        <taxon>Streptomyces</taxon>
    </lineage>
</organism>